<reference evidence="4 5" key="1">
    <citation type="submission" date="2019-03" db="EMBL/GenBank/DDBJ databases">
        <title>Freshwater and sediment microbial communities from various areas in North America, analyzing microbe dynamics in response to fracking.</title>
        <authorList>
            <person name="Lamendella R."/>
        </authorList>
    </citation>
    <scope>NUCLEOTIDE SEQUENCE [LARGE SCALE GENOMIC DNA]</scope>
    <source>
        <strain evidence="4 5">175.2</strain>
    </source>
</reference>
<comment type="caution">
    <text evidence="4">The sequence shown here is derived from an EMBL/GenBank/DDBJ whole genome shotgun (WGS) entry which is preliminary data.</text>
</comment>
<dbReference type="EMBL" id="SMAR01000002">
    <property type="protein sequence ID" value="TCT44720.1"/>
    <property type="molecule type" value="Genomic_DNA"/>
</dbReference>
<dbReference type="SUPFAM" id="SSF55073">
    <property type="entry name" value="Nucleotide cyclase"/>
    <property type="match status" value="1"/>
</dbReference>
<dbReference type="EC" id="2.7.7.65" evidence="1"/>
<keyword evidence="5" id="KW-1185">Reference proteome</keyword>
<name>A0A4R3NY50_9HYPH</name>
<proteinExistence type="predicted"/>
<gene>
    <name evidence="4" type="ORF">EDC90_1002270</name>
</gene>
<dbReference type="GO" id="GO:0005886">
    <property type="term" value="C:plasma membrane"/>
    <property type="evidence" value="ECO:0007669"/>
    <property type="project" value="TreeGrafter"/>
</dbReference>
<protein>
    <recommendedName>
        <fullName evidence="1">diguanylate cyclase</fullName>
        <ecNumber evidence="1">2.7.7.65</ecNumber>
    </recommendedName>
</protein>
<dbReference type="PANTHER" id="PTHR45138">
    <property type="entry name" value="REGULATORY COMPONENTS OF SENSORY TRANSDUCTION SYSTEM"/>
    <property type="match status" value="1"/>
</dbReference>
<dbReference type="InterPro" id="IPR050469">
    <property type="entry name" value="Diguanylate_Cyclase"/>
</dbReference>
<evidence type="ECO:0000313" key="4">
    <source>
        <dbReference type="EMBL" id="TCT44720.1"/>
    </source>
</evidence>
<organism evidence="4 5">
    <name type="scientific">Martelella mediterranea</name>
    <dbReference type="NCBI Taxonomy" id="293089"/>
    <lineage>
        <taxon>Bacteria</taxon>
        <taxon>Pseudomonadati</taxon>
        <taxon>Pseudomonadota</taxon>
        <taxon>Alphaproteobacteria</taxon>
        <taxon>Hyphomicrobiales</taxon>
        <taxon>Aurantimonadaceae</taxon>
        <taxon>Martelella</taxon>
    </lineage>
</organism>
<evidence type="ECO:0000256" key="2">
    <source>
        <dbReference type="ARBA" id="ARBA00034247"/>
    </source>
</evidence>
<evidence type="ECO:0000259" key="3">
    <source>
        <dbReference type="PROSITE" id="PS50887"/>
    </source>
</evidence>
<dbReference type="GO" id="GO:1902201">
    <property type="term" value="P:negative regulation of bacterial-type flagellum-dependent cell motility"/>
    <property type="evidence" value="ECO:0007669"/>
    <property type="project" value="TreeGrafter"/>
</dbReference>
<dbReference type="GO" id="GO:0052621">
    <property type="term" value="F:diguanylate cyclase activity"/>
    <property type="evidence" value="ECO:0007669"/>
    <property type="project" value="UniProtKB-EC"/>
</dbReference>
<dbReference type="AlphaFoldDB" id="A0A4R3NY50"/>
<dbReference type="NCBIfam" id="TIGR00254">
    <property type="entry name" value="GGDEF"/>
    <property type="match status" value="1"/>
</dbReference>
<dbReference type="PROSITE" id="PS50887">
    <property type="entry name" value="GGDEF"/>
    <property type="match status" value="1"/>
</dbReference>
<dbReference type="PANTHER" id="PTHR45138:SF9">
    <property type="entry name" value="DIGUANYLATE CYCLASE DGCM-RELATED"/>
    <property type="match status" value="1"/>
</dbReference>
<evidence type="ECO:0000313" key="5">
    <source>
        <dbReference type="Proteomes" id="UP000295097"/>
    </source>
</evidence>
<dbReference type="InterPro" id="IPR043128">
    <property type="entry name" value="Rev_trsase/Diguanyl_cyclase"/>
</dbReference>
<dbReference type="CDD" id="cd01949">
    <property type="entry name" value="GGDEF"/>
    <property type="match status" value="1"/>
</dbReference>
<dbReference type="InterPro" id="IPR000160">
    <property type="entry name" value="GGDEF_dom"/>
</dbReference>
<accession>A0A4R3NY50</accession>
<comment type="catalytic activity">
    <reaction evidence="2">
        <text>2 GTP = 3',3'-c-di-GMP + 2 diphosphate</text>
        <dbReference type="Rhea" id="RHEA:24898"/>
        <dbReference type="ChEBI" id="CHEBI:33019"/>
        <dbReference type="ChEBI" id="CHEBI:37565"/>
        <dbReference type="ChEBI" id="CHEBI:58805"/>
        <dbReference type="EC" id="2.7.7.65"/>
    </reaction>
</comment>
<dbReference type="Proteomes" id="UP000295097">
    <property type="component" value="Unassembled WGS sequence"/>
</dbReference>
<dbReference type="Gene3D" id="3.30.70.270">
    <property type="match status" value="1"/>
</dbReference>
<dbReference type="Pfam" id="PF00990">
    <property type="entry name" value="GGDEF"/>
    <property type="match status" value="1"/>
</dbReference>
<sequence>MMQMPPAPSQPSTGCFAIFDVDNFKQINDSFGHQSGDQLLVSFAQEISRLVRRIDCFGRLGGEEFGLVLPGANPDEAKTVVERMMSQVRMLSPLRSHPALHITFSAGISAAKPYETYDALYGRADAALYQAKRRGKDRLCLAA</sequence>
<feature type="domain" description="GGDEF" evidence="3">
    <location>
        <begin position="12"/>
        <end position="143"/>
    </location>
</feature>
<dbReference type="InterPro" id="IPR029787">
    <property type="entry name" value="Nucleotide_cyclase"/>
</dbReference>
<dbReference type="SMART" id="SM00267">
    <property type="entry name" value="GGDEF"/>
    <property type="match status" value="1"/>
</dbReference>
<dbReference type="GO" id="GO:0043709">
    <property type="term" value="P:cell adhesion involved in single-species biofilm formation"/>
    <property type="evidence" value="ECO:0007669"/>
    <property type="project" value="TreeGrafter"/>
</dbReference>
<evidence type="ECO:0000256" key="1">
    <source>
        <dbReference type="ARBA" id="ARBA00012528"/>
    </source>
</evidence>